<dbReference type="InterPro" id="IPR019734">
    <property type="entry name" value="TPR_rpt"/>
</dbReference>
<protein>
    <submittedName>
        <fullName evidence="4">Tetratricopeptide repeat-containing protein</fullName>
    </submittedName>
</protein>
<dbReference type="PANTHER" id="PTHR45586">
    <property type="entry name" value="TPR REPEAT-CONTAINING PROTEIN PA4667"/>
    <property type="match status" value="1"/>
</dbReference>
<keyword evidence="2 3" id="KW-0802">TPR repeat</keyword>
<evidence type="ECO:0000256" key="1">
    <source>
        <dbReference type="ARBA" id="ARBA00022737"/>
    </source>
</evidence>
<accession>A0A1M4SV40</accession>
<gene>
    <name evidence="4" type="ORF">SAMN05443638_101182</name>
</gene>
<dbReference type="InterPro" id="IPR011990">
    <property type="entry name" value="TPR-like_helical_dom_sf"/>
</dbReference>
<dbReference type="PANTHER" id="PTHR45586:SF1">
    <property type="entry name" value="LIPOPOLYSACCHARIDE ASSEMBLY PROTEIN B"/>
    <property type="match status" value="1"/>
</dbReference>
<dbReference type="Proteomes" id="UP000184035">
    <property type="component" value="Unassembled WGS sequence"/>
</dbReference>
<feature type="repeat" description="TPR" evidence="3">
    <location>
        <begin position="175"/>
        <end position="208"/>
    </location>
</feature>
<evidence type="ECO:0000256" key="3">
    <source>
        <dbReference type="PROSITE-ProRule" id="PRU00339"/>
    </source>
</evidence>
<dbReference type="Gene3D" id="1.25.40.10">
    <property type="entry name" value="Tetratricopeptide repeat domain"/>
    <property type="match status" value="1"/>
</dbReference>
<keyword evidence="5" id="KW-1185">Reference proteome</keyword>
<dbReference type="SUPFAM" id="SSF48452">
    <property type="entry name" value="TPR-like"/>
    <property type="match status" value="1"/>
</dbReference>
<evidence type="ECO:0000313" key="5">
    <source>
        <dbReference type="Proteomes" id="UP000184035"/>
    </source>
</evidence>
<keyword evidence="1" id="KW-0677">Repeat</keyword>
<organism evidence="4 5">
    <name type="scientific">Clostridium fallax</name>
    <dbReference type="NCBI Taxonomy" id="1533"/>
    <lineage>
        <taxon>Bacteria</taxon>
        <taxon>Bacillati</taxon>
        <taxon>Bacillota</taxon>
        <taxon>Clostridia</taxon>
        <taxon>Eubacteriales</taxon>
        <taxon>Clostridiaceae</taxon>
        <taxon>Clostridium</taxon>
    </lineage>
</organism>
<dbReference type="PROSITE" id="PS50005">
    <property type="entry name" value="TPR"/>
    <property type="match status" value="3"/>
</dbReference>
<dbReference type="SMART" id="SM00028">
    <property type="entry name" value="TPR"/>
    <property type="match status" value="3"/>
</dbReference>
<reference evidence="4 5" key="1">
    <citation type="submission" date="2016-11" db="EMBL/GenBank/DDBJ databases">
        <authorList>
            <person name="Jaros S."/>
            <person name="Januszkiewicz K."/>
            <person name="Wedrychowicz H."/>
        </authorList>
    </citation>
    <scope>NUCLEOTIDE SEQUENCE [LARGE SCALE GENOMIC DNA]</scope>
    <source>
        <strain evidence="4 5">DSM 2631</strain>
    </source>
</reference>
<name>A0A1M4SV40_9CLOT</name>
<dbReference type="Pfam" id="PF13414">
    <property type="entry name" value="TPR_11"/>
    <property type="match status" value="1"/>
</dbReference>
<dbReference type="STRING" id="1533.SAMN05443638_101182"/>
<proteinExistence type="predicted"/>
<dbReference type="RefSeq" id="WP_072892339.1">
    <property type="nucleotide sequence ID" value="NZ_FQVM01000001.1"/>
</dbReference>
<evidence type="ECO:0000313" key="4">
    <source>
        <dbReference type="EMBL" id="SHE35837.1"/>
    </source>
</evidence>
<evidence type="ECO:0000256" key="2">
    <source>
        <dbReference type="ARBA" id="ARBA00022803"/>
    </source>
</evidence>
<dbReference type="PROSITE" id="PS50293">
    <property type="entry name" value="TPR_REGION"/>
    <property type="match status" value="1"/>
</dbReference>
<dbReference type="EMBL" id="FQVM01000001">
    <property type="protein sequence ID" value="SHE35837.1"/>
    <property type="molecule type" value="Genomic_DNA"/>
</dbReference>
<feature type="repeat" description="TPR" evidence="3">
    <location>
        <begin position="107"/>
        <end position="140"/>
    </location>
</feature>
<feature type="repeat" description="TPR" evidence="3">
    <location>
        <begin position="141"/>
        <end position="174"/>
    </location>
</feature>
<dbReference type="OrthoDB" id="369370at2"/>
<dbReference type="InterPro" id="IPR051012">
    <property type="entry name" value="CellSynth/LPSAsmb/PSIAsmb"/>
</dbReference>
<dbReference type="AlphaFoldDB" id="A0A1M4SV40"/>
<sequence length="225" mass="26570">MIFSFFSKVKAAKLYNEGNIKESFEIYDKLIKGNKDDGLKLTYSFLLLKEEQIEKSKEILNSVNTSKLKDHEKITYGNVKAVIFVKEGQIKDAIEILEETYNKYKNTIIYQNLGYFYILDEDYDKALKFNLEAYDYSKDDRGIIDNLALSYYYKGDLEKSQELYEKLMPLKPTYPEAYYNYGIVLKKLGKIEEAKEKFKEALECKFTYITFISKEDVEKELEELK</sequence>